<evidence type="ECO:0000313" key="2">
    <source>
        <dbReference type="Proteomes" id="UP000321947"/>
    </source>
</evidence>
<sequence length="85" mass="9615">MVQNQCSSLSREEDQFLLAKNSTMTSIVGAKSKVDLQAIMETNVNNTSNDNKQDEPEDIANLSNSFVNDIDFDNDPYYNFDIFDP</sequence>
<protein>
    <submittedName>
        <fullName evidence="1">Uncharacterized protein</fullName>
    </submittedName>
</protein>
<reference evidence="1 2" key="1">
    <citation type="submission" date="2019-08" db="EMBL/GenBank/DDBJ databases">
        <title>Draft genome sequences of two oriental melons (Cucumis melo L. var makuwa).</title>
        <authorList>
            <person name="Kwon S.-Y."/>
        </authorList>
    </citation>
    <scope>NUCLEOTIDE SEQUENCE [LARGE SCALE GENOMIC DNA]</scope>
    <source>
        <strain evidence="2">cv. Chang Bougi</strain>
        <tissue evidence="1">Leaf</tissue>
    </source>
</reference>
<evidence type="ECO:0000313" key="1">
    <source>
        <dbReference type="EMBL" id="TYK06665.1"/>
    </source>
</evidence>
<organism evidence="1 2">
    <name type="scientific">Cucumis melo var. makuwa</name>
    <name type="common">Oriental melon</name>
    <dbReference type="NCBI Taxonomy" id="1194695"/>
    <lineage>
        <taxon>Eukaryota</taxon>
        <taxon>Viridiplantae</taxon>
        <taxon>Streptophyta</taxon>
        <taxon>Embryophyta</taxon>
        <taxon>Tracheophyta</taxon>
        <taxon>Spermatophyta</taxon>
        <taxon>Magnoliopsida</taxon>
        <taxon>eudicotyledons</taxon>
        <taxon>Gunneridae</taxon>
        <taxon>Pentapetalae</taxon>
        <taxon>rosids</taxon>
        <taxon>fabids</taxon>
        <taxon>Cucurbitales</taxon>
        <taxon>Cucurbitaceae</taxon>
        <taxon>Benincaseae</taxon>
        <taxon>Cucumis</taxon>
    </lineage>
</organism>
<comment type="caution">
    <text evidence="1">The sequence shown here is derived from an EMBL/GenBank/DDBJ whole genome shotgun (WGS) entry which is preliminary data.</text>
</comment>
<accession>A0A5D3C5L0</accession>
<proteinExistence type="predicted"/>
<dbReference type="EMBL" id="SSTD01013395">
    <property type="protein sequence ID" value="TYK06665.1"/>
    <property type="molecule type" value="Genomic_DNA"/>
</dbReference>
<gene>
    <name evidence="1" type="ORF">E5676_scaffold453G001500</name>
</gene>
<dbReference type="AlphaFoldDB" id="A0A5D3C5L0"/>
<name>A0A5D3C5L0_CUCMM</name>
<dbReference type="Proteomes" id="UP000321947">
    <property type="component" value="Unassembled WGS sequence"/>
</dbReference>